<dbReference type="AlphaFoldDB" id="A0A1H3MXX6"/>
<evidence type="ECO:0000259" key="1">
    <source>
        <dbReference type="Pfam" id="PF12697"/>
    </source>
</evidence>
<dbReference type="Proteomes" id="UP000199529">
    <property type="component" value="Unassembled WGS sequence"/>
</dbReference>
<dbReference type="InterPro" id="IPR052897">
    <property type="entry name" value="Sec-Metab_Biosynth_Hydrolase"/>
</dbReference>
<dbReference type="InterPro" id="IPR000073">
    <property type="entry name" value="AB_hydrolase_1"/>
</dbReference>
<evidence type="ECO:0000313" key="2">
    <source>
        <dbReference type="EMBL" id="SDY81340.1"/>
    </source>
</evidence>
<keyword evidence="3" id="KW-1185">Reference proteome</keyword>
<sequence>MAIYVLVPGACHGGWWYEQLAAELRDEGHRAYPMTLTGLGPQAAPTGAVNLDTHIDDVVRLLEEENLRDVVLCGHSYGGMVITGAADRVPERIASLVYVDAFVPQDGDSVMSLTDDHWHQWYIGGSAGDGFSVAPLPVLSPRATPHPLATLVQGIRLTGALDRIPRREYVFCSEFEHTPFASTYERLRNDPAWHVRSLPIGHNIIGDAPDDFRKILLDVA</sequence>
<protein>
    <submittedName>
        <fullName evidence="2">Alpha/beta hydrolase family protein</fullName>
    </submittedName>
</protein>
<name>A0A1H3MXX6_9PSEU</name>
<dbReference type="SUPFAM" id="SSF53474">
    <property type="entry name" value="alpha/beta-Hydrolases"/>
    <property type="match status" value="1"/>
</dbReference>
<evidence type="ECO:0000313" key="3">
    <source>
        <dbReference type="Proteomes" id="UP000199529"/>
    </source>
</evidence>
<dbReference type="Gene3D" id="3.40.50.1820">
    <property type="entry name" value="alpha/beta hydrolase"/>
    <property type="match status" value="1"/>
</dbReference>
<accession>A0A1H3MXX6</accession>
<dbReference type="Pfam" id="PF12697">
    <property type="entry name" value="Abhydrolase_6"/>
    <property type="match status" value="1"/>
</dbReference>
<dbReference type="STRING" id="418495.SAMN05216215_10369"/>
<gene>
    <name evidence="2" type="ORF">SAMN05216215_10369</name>
</gene>
<feature type="domain" description="AB hydrolase-1" evidence="1">
    <location>
        <begin position="5"/>
        <end position="210"/>
    </location>
</feature>
<dbReference type="InterPro" id="IPR029058">
    <property type="entry name" value="AB_hydrolase_fold"/>
</dbReference>
<dbReference type="EMBL" id="FNOK01000036">
    <property type="protein sequence ID" value="SDY81340.1"/>
    <property type="molecule type" value="Genomic_DNA"/>
</dbReference>
<proteinExistence type="predicted"/>
<dbReference type="GO" id="GO:0016787">
    <property type="term" value="F:hydrolase activity"/>
    <property type="evidence" value="ECO:0007669"/>
    <property type="project" value="UniProtKB-KW"/>
</dbReference>
<keyword evidence="2" id="KW-0378">Hydrolase</keyword>
<dbReference type="OrthoDB" id="9773549at2"/>
<organism evidence="2 3">
    <name type="scientific">Saccharopolyspora shandongensis</name>
    <dbReference type="NCBI Taxonomy" id="418495"/>
    <lineage>
        <taxon>Bacteria</taxon>
        <taxon>Bacillati</taxon>
        <taxon>Actinomycetota</taxon>
        <taxon>Actinomycetes</taxon>
        <taxon>Pseudonocardiales</taxon>
        <taxon>Pseudonocardiaceae</taxon>
        <taxon>Saccharopolyspora</taxon>
    </lineage>
</organism>
<dbReference type="RefSeq" id="WP_093271954.1">
    <property type="nucleotide sequence ID" value="NZ_FNOK01000036.1"/>
</dbReference>
<reference evidence="3" key="1">
    <citation type="submission" date="2016-10" db="EMBL/GenBank/DDBJ databases">
        <authorList>
            <person name="Varghese N."/>
            <person name="Submissions S."/>
        </authorList>
    </citation>
    <scope>NUCLEOTIDE SEQUENCE [LARGE SCALE GENOMIC DNA]</scope>
    <source>
        <strain evidence="3">CGMCC 4.3530</strain>
    </source>
</reference>
<dbReference type="PANTHER" id="PTHR37017:SF11">
    <property type="entry name" value="ESTERASE_LIPASE_THIOESTERASE DOMAIN-CONTAINING PROTEIN"/>
    <property type="match status" value="1"/>
</dbReference>
<dbReference type="PANTHER" id="PTHR37017">
    <property type="entry name" value="AB HYDROLASE-1 DOMAIN-CONTAINING PROTEIN-RELATED"/>
    <property type="match status" value="1"/>
</dbReference>